<gene>
    <name evidence="1" type="ORF">QCO44_12455</name>
</gene>
<keyword evidence="2" id="KW-1185">Reference proteome</keyword>
<accession>A0ABV3X9B7</accession>
<dbReference type="Proteomes" id="UP001559623">
    <property type="component" value="Unassembled WGS sequence"/>
</dbReference>
<proteinExistence type="predicted"/>
<evidence type="ECO:0000313" key="2">
    <source>
        <dbReference type="Proteomes" id="UP001559623"/>
    </source>
</evidence>
<feature type="non-terminal residue" evidence="1">
    <location>
        <position position="66"/>
    </location>
</feature>
<evidence type="ECO:0000313" key="1">
    <source>
        <dbReference type="EMBL" id="MEX5286405.1"/>
    </source>
</evidence>
<name>A0ABV3X9B7_9FIRM</name>
<dbReference type="EMBL" id="JARVLH010000057">
    <property type="protein sequence ID" value="MEX5286405.1"/>
    <property type="molecule type" value="Genomic_DNA"/>
</dbReference>
<protein>
    <submittedName>
        <fullName evidence="1">Uncharacterized protein</fullName>
    </submittedName>
</protein>
<organism evidence="1 2">
    <name type="scientific">Selenomonas sputigena</name>
    <dbReference type="NCBI Taxonomy" id="69823"/>
    <lineage>
        <taxon>Bacteria</taxon>
        <taxon>Bacillati</taxon>
        <taxon>Bacillota</taxon>
        <taxon>Negativicutes</taxon>
        <taxon>Selenomonadales</taxon>
        <taxon>Selenomonadaceae</taxon>
        <taxon>Selenomonas</taxon>
    </lineage>
</organism>
<sequence length="66" mass="6862">AQALAARSIANSAREAKAVYMASPFGNDTKVGSSKFQKSNEEAQALAARSIANSAREAKAVYMASP</sequence>
<reference evidence="1 2" key="1">
    <citation type="submission" date="2023-04" db="EMBL/GenBank/DDBJ databases">
        <title>Genome Sequence of Selenomonas sputigena ATCC 33150.</title>
        <authorList>
            <person name="Miller D.P."/>
            <person name="Anvari S."/>
            <person name="Polson S.W."/>
            <person name="Macdonald M."/>
            <person name="Mcdowell J.V."/>
        </authorList>
    </citation>
    <scope>NUCLEOTIDE SEQUENCE [LARGE SCALE GENOMIC DNA]</scope>
    <source>
        <strain evidence="1 2">ATCC 33150</strain>
    </source>
</reference>
<feature type="non-terminal residue" evidence="1">
    <location>
        <position position="1"/>
    </location>
</feature>
<comment type="caution">
    <text evidence="1">The sequence shown here is derived from an EMBL/GenBank/DDBJ whole genome shotgun (WGS) entry which is preliminary data.</text>
</comment>